<gene>
    <name evidence="2" type="primary">lgrD</name>
    <name evidence="2" type="ORF">NCTC11872_00843</name>
</gene>
<evidence type="ECO:0000313" key="3">
    <source>
        <dbReference type="Proteomes" id="UP000249936"/>
    </source>
</evidence>
<dbReference type="Pfam" id="PF00501">
    <property type="entry name" value="AMP-binding"/>
    <property type="match status" value="1"/>
</dbReference>
<dbReference type="EMBL" id="UASK01000004">
    <property type="protein sequence ID" value="SPX41246.1"/>
    <property type="molecule type" value="Genomic_DNA"/>
</dbReference>
<reference evidence="2 3" key="1">
    <citation type="submission" date="2018-06" db="EMBL/GenBank/DDBJ databases">
        <authorList>
            <consortium name="Pathogen Informatics"/>
            <person name="Doyle S."/>
        </authorList>
    </citation>
    <scope>NUCLEOTIDE SEQUENCE [LARGE SCALE GENOMIC DNA]</scope>
    <source>
        <strain evidence="2 3">NCTC11872</strain>
    </source>
</reference>
<protein>
    <submittedName>
        <fullName evidence="2">O-succinylbenzoate-CoA ligase</fullName>
    </submittedName>
</protein>
<feature type="domain" description="AMP-dependent synthetase/ligase" evidence="1">
    <location>
        <begin position="13"/>
        <end position="103"/>
    </location>
</feature>
<sequence length="104" mass="11804">MYPWQDFAIQPDFSDKIALRTTQGDVLTWIELTTKINQTVAFLQKKGVNAESVVAFVGKNSEKILFLYLATIQLGAKVLGINPAFPQEKIAKLCEFYQIDFLFL</sequence>
<name>A0A2X1RGY1_HAEIF</name>
<accession>A0A2X1RGY1</accession>
<evidence type="ECO:0000313" key="2">
    <source>
        <dbReference type="EMBL" id="SPX41246.1"/>
    </source>
</evidence>
<keyword evidence="2" id="KW-0436">Ligase</keyword>
<organism evidence="2 3">
    <name type="scientific">Haemophilus influenzae</name>
    <dbReference type="NCBI Taxonomy" id="727"/>
    <lineage>
        <taxon>Bacteria</taxon>
        <taxon>Pseudomonadati</taxon>
        <taxon>Pseudomonadota</taxon>
        <taxon>Gammaproteobacteria</taxon>
        <taxon>Pasteurellales</taxon>
        <taxon>Pasteurellaceae</taxon>
        <taxon>Haemophilus</taxon>
    </lineage>
</organism>
<dbReference type="Gene3D" id="3.40.50.12780">
    <property type="entry name" value="N-terminal domain of ligase-like"/>
    <property type="match status" value="1"/>
</dbReference>
<dbReference type="InterPro" id="IPR042099">
    <property type="entry name" value="ANL_N_sf"/>
</dbReference>
<dbReference type="SUPFAM" id="SSF56801">
    <property type="entry name" value="Acetyl-CoA synthetase-like"/>
    <property type="match status" value="1"/>
</dbReference>
<dbReference type="Proteomes" id="UP000249936">
    <property type="component" value="Unassembled WGS sequence"/>
</dbReference>
<proteinExistence type="predicted"/>
<dbReference type="AlphaFoldDB" id="A0A2X1RGY1"/>
<dbReference type="GO" id="GO:0016874">
    <property type="term" value="F:ligase activity"/>
    <property type="evidence" value="ECO:0007669"/>
    <property type="project" value="UniProtKB-KW"/>
</dbReference>
<evidence type="ECO:0000259" key="1">
    <source>
        <dbReference type="Pfam" id="PF00501"/>
    </source>
</evidence>
<dbReference type="InterPro" id="IPR000873">
    <property type="entry name" value="AMP-dep_synth/lig_dom"/>
</dbReference>